<evidence type="ECO:0000313" key="8">
    <source>
        <dbReference type="EMBL" id="KAL3228590.1"/>
    </source>
</evidence>
<keyword evidence="4" id="KW-0539">Nucleus</keyword>
<dbReference type="InterPro" id="IPR012972">
    <property type="entry name" value="NLE"/>
</dbReference>
<feature type="repeat" description="WD" evidence="5">
    <location>
        <begin position="399"/>
        <end position="440"/>
    </location>
</feature>
<dbReference type="PRINTS" id="PR00320">
    <property type="entry name" value="GPROTEINBRPT"/>
</dbReference>
<dbReference type="PROSITE" id="PS00678">
    <property type="entry name" value="WD_REPEATS_1"/>
    <property type="match status" value="3"/>
</dbReference>
<dbReference type="PANTHER" id="PTHR19848">
    <property type="entry name" value="WD40 REPEAT PROTEIN"/>
    <property type="match status" value="1"/>
</dbReference>
<organism evidence="8 9">
    <name type="scientific">Nakaseomyces bracarensis</name>
    <dbReference type="NCBI Taxonomy" id="273131"/>
    <lineage>
        <taxon>Eukaryota</taxon>
        <taxon>Fungi</taxon>
        <taxon>Dikarya</taxon>
        <taxon>Ascomycota</taxon>
        <taxon>Saccharomycotina</taxon>
        <taxon>Saccharomycetes</taxon>
        <taxon>Saccharomycetales</taxon>
        <taxon>Saccharomycetaceae</taxon>
        <taxon>Nakaseomyces</taxon>
    </lineage>
</organism>
<gene>
    <name evidence="8" type="ORF">RNJ44_02535</name>
</gene>
<protein>
    <submittedName>
        <fullName evidence="8">Ribosome assembly protein 4</fullName>
    </submittedName>
</protein>
<name>A0ABR4NLZ6_9SACH</name>
<evidence type="ECO:0000256" key="3">
    <source>
        <dbReference type="ARBA" id="ARBA00022737"/>
    </source>
</evidence>
<dbReference type="InterPro" id="IPR020472">
    <property type="entry name" value="WD40_PAC1"/>
</dbReference>
<accession>A0ABR4NLZ6</accession>
<dbReference type="Pfam" id="PF00400">
    <property type="entry name" value="WD40"/>
    <property type="match status" value="7"/>
</dbReference>
<dbReference type="PROSITE" id="PS50294">
    <property type="entry name" value="WD_REPEATS_REGION"/>
    <property type="match status" value="7"/>
</dbReference>
<feature type="repeat" description="WD" evidence="5">
    <location>
        <begin position="226"/>
        <end position="274"/>
    </location>
</feature>
<dbReference type="Pfam" id="PF08154">
    <property type="entry name" value="NLE"/>
    <property type="match status" value="1"/>
</dbReference>
<dbReference type="PANTHER" id="PTHR19848:SF0">
    <property type="entry name" value="NOTCHLESS PROTEIN HOMOLOG 1"/>
    <property type="match status" value="1"/>
</dbReference>
<evidence type="ECO:0000259" key="7">
    <source>
        <dbReference type="Pfam" id="PF08154"/>
    </source>
</evidence>
<dbReference type="InterPro" id="IPR015943">
    <property type="entry name" value="WD40/YVTN_repeat-like_dom_sf"/>
</dbReference>
<evidence type="ECO:0000256" key="2">
    <source>
        <dbReference type="ARBA" id="ARBA00022574"/>
    </source>
</evidence>
<dbReference type="Gene3D" id="2.130.10.10">
    <property type="entry name" value="YVTN repeat-like/Quinoprotein amine dehydrogenase"/>
    <property type="match status" value="1"/>
</dbReference>
<proteinExistence type="predicted"/>
<evidence type="ECO:0000256" key="6">
    <source>
        <dbReference type="SAM" id="MobiDB-lite"/>
    </source>
</evidence>
<feature type="repeat" description="WD" evidence="5">
    <location>
        <begin position="183"/>
        <end position="224"/>
    </location>
</feature>
<keyword evidence="3" id="KW-0677">Repeat</keyword>
<feature type="repeat" description="WD" evidence="5">
    <location>
        <begin position="441"/>
        <end position="482"/>
    </location>
</feature>
<dbReference type="PROSITE" id="PS50082">
    <property type="entry name" value="WD_REPEATS_2"/>
    <property type="match status" value="7"/>
</dbReference>
<dbReference type="Proteomes" id="UP001623330">
    <property type="component" value="Unassembled WGS sequence"/>
</dbReference>
<comment type="caution">
    <text evidence="8">The sequence shown here is derived from an EMBL/GenBank/DDBJ whole genome shotgun (WGS) entry which is preliminary data.</text>
</comment>
<keyword evidence="2 5" id="KW-0853">WD repeat</keyword>
<feature type="repeat" description="WD" evidence="5">
    <location>
        <begin position="275"/>
        <end position="308"/>
    </location>
</feature>
<dbReference type="SMART" id="SM00320">
    <property type="entry name" value="WD40"/>
    <property type="match status" value="8"/>
</dbReference>
<comment type="subcellular location">
    <subcellularLocation>
        <location evidence="1">Nucleus</location>
        <location evidence="1">Nucleolus</location>
    </subcellularLocation>
</comment>
<feature type="region of interest" description="Disordered" evidence="6">
    <location>
        <begin position="1"/>
        <end position="22"/>
    </location>
</feature>
<evidence type="ECO:0000256" key="4">
    <source>
        <dbReference type="ARBA" id="ARBA00023242"/>
    </source>
</evidence>
<evidence type="ECO:0000256" key="1">
    <source>
        <dbReference type="ARBA" id="ARBA00004604"/>
    </source>
</evidence>
<feature type="domain" description="NLE" evidence="7">
    <location>
        <begin position="32"/>
        <end position="80"/>
    </location>
</feature>
<dbReference type="InterPro" id="IPR019775">
    <property type="entry name" value="WD40_repeat_CS"/>
</dbReference>
<dbReference type="EMBL" id="JBEVYD010000013">
    <property type="protein sequence ID" value="KAL3228590.1"/>
    <property type="molecule type" value="Genomic_DNA"/>
</dbReference>
<evidence type="ECO:0000256" key="5">
    <source>
        <dbReference type="PROSITE-ProRule" id="PRU00221"/>
    </source>
</evidence>
<sequence>MSTQLPPVSKKQKREAQAPRDVGLVPEGLANVSIRFKALDTGEMLGSALRVPGGITEKQLEELLNQLNGTSDDPVPYTFSCSVENKKNAVTTTHTVDIVDNLYSSLLKPGYNSTEDMITLEYQPRAVFKVKPITRSSSAIAGHGATILCSAFAPHTSSRVVTGGGDNTARIWDCDTQTPKVTLNGHHNWVLCVAWSPDGEVIATGSMDNTIRLWDAESGKPLGDALRGHGKWITSLTWEPIHLVEPGSKPRLASASKDGTIKIWDTSRRVCLYTMGGHTNSVSCVKWGGENILYSGSHDKTVRAWDMKQNGKCINILKSHAHWVNHLSLSTDYALRVGPFDYTGKKPKTPQEAKERALKNYEKVAKKNGKSEELMVTASDDFTMFLWNPSKGTKPLARMTGHQKLVNHVAFSPDGRHIVSASFDNSIKLWDGKDGKFLSTFRGHVASVYQVAWSSDCRLLVSCSKDTTLKVWDVKTRKLSVDLPGHQDEVFTVDWSVDGKRVCSGGKDKMMRLWTH</sequence>
<feature type="repeat" description="WD" evidence="5">
    <location>
        <begin position="140"/>
        <end position="182"/>
    </location>
</feature>
<dbReference type="InterPro" id="IPR001680">
    <property type="entry name" value="WD40_rpt"/>
</dbReference>
<evidence type="ECO:0000313" key="9">
    <source>
        <dbReference type="Proteomes" id="UP001623330"/>
    </source>
</evidence>
<dbReference type="InterPro" id="IPR036322">
    <property type="entry name" value="WD40_repeat_dom_sf"/>
</dbReference>
<dbReference type="SUPFAM" id="SSF50978">
    <property type="entry name" value="WD40 repeat-like"/>
    <property type="match status" value="1"/>
</dbReference>
<feature type="repeat" description="WD" evidence="5">
    <location>
        <begin position="483"/>
        <end position="516"/>
    </location>
</feature>
<dbReference type="CDD" id="cd00200">
    <property type="entry name" value="WD40"/>
    <property type="match status" value="1"/>
</dbReference>
<reference evidence="8 9" key="1">
    <citation type="submission" date="2024-05" db="EMBL/GenBank/DDBJ databases">
        <title>Long read based assembly of the Candida bracarensis genome reveals expanded adhesin content.</title>
        <authorList>
            <person name="Marcet-Houben M."/>
            <person name="Ksiezopolska E."/>
            <person name="Gabaldon T."/>
        </authorList>
    </citation>
    <scope>NUCLEOTIDE SEQUENCE [LARGE SCALE GENOMIC DNA]</scope>
    <source>
        <strain evidence="8 9">CBM6</strain>
    </source>
</reference>
<keyword evidence="9" id="KW-1185">Reference proteome</keyword>